<accession>A0A068WH50</accession>
<gene>
    <name evidence="2" type="ORF">EgrG_000972800</name>
</gene>
<dbReference type="WBParaSite" id="EgrG_000972800">
    <property type="protein sequence ID" value="EgrG_000972800"/>
    <property type="gene ID" value="EgrG_000972800"/>
</dbReference>
<proteinExistence type="predicted"/>
<evidence type="ECO:0000313" key="3">
    <source>
        <dbReference type="Proteomes" id="UP000492820"/>
    </source>
</evidence>
<feature type="chain" id="PRO_5033710835" evidence="1">
    <location>
        <begin position="28"/>
        <end position="100"/>
    </location>
</feature>
<dbReference type="EMBL" id="LK028577">
    <property type="protein sequence ID" value="CDS17008.1"/>
    <property type="molecule type" value="Genomic_DNA"/>
</dbReference>
<evidence type="ECO:0000256" key="1">
    <source>
        <dbReference type="SAM" id="SignalP"/>
    </source>
</evidence>
<evidence type="ECO:0000313" key="4">
    <source>
        <dbReference type="WBParaSite" id="EgrG_000972800"/>
    </source>
</evidence>
<protein>
    <submittedName>
        <fullName evidence="2 4">Uncharacterized protein</fullName>
    </submittedName>
</protein>
<dbReference type="Proteomes" id="UP000492820">
    <property type="component" value="Unassembled WGS sequence"/>
</dbReference>
<reference evidence="2 3" key="1">
    <citation type="journal article" date="2013" name="Nature">
        <title>The genomes of four tapeworm species reveal adaptations to parasitism.</title>
        <authorList>
            <person name="Tsai I.J."/>
            <person name="Zarowiecki M."/>
            <person name="Holroyd N."/>
            <person name="Garciarrubio A."/>
            <person name="Sanchez-Flores A."/>
            <person name="Brooks K.L."/>
            <person name="Tracey A."/>
            <person name="Bobes R.J."/>
            <person name="Fragoso G."/>
            <person name="Sciutto E."/>
            <person name="Aslett M."/>
            <person name="Beasley H."/>
            <person name="Bennett H.M."/>
            <person name="Cai J."/>
            <person name="Camicia F."/>
            <person name="Clark R."/>
            <person name="Cucher M."/>
            <person name="De Silva N."/>
            <person name="Day T.A."/>
            <person name="Deplazes P."/>
            <person name="Estrada K."/>
            <person name="Fernandez C."/>
            <person name="Holland P.W."/>
            <person name="Hou J."/>
            <person name="Hu S."/>
            <person name="Huckvale T."/>
            <person name="Hung S.S."/>
            <person name="Kamenetzky L."/>
            <person name="Keane J.A."/>
            <person name="Kiss F."/>
            <person name="Koziol U."/>
            <person name="Lambert O."/>
            <person name="Liu K."/>
            <person name="Luo X."/>
            <person name="Luo Y."/>
            <person name="Macchiaroli N."/>
            <person name="Nichol S."/>
            <person name="Paps J."/>
            <person name="Parkinson J."/>
            <person name="Pouchkina-Stantcheva N."/>
            <person name="Riddiford N."/>
            <person name="Rosenzvit M."/>
            <person name="Salinas G."/>
            <person name="Wasmuth J.D."/>
            <person name="Zamanian M."/>
            <person name="Zheng Y."/>
            <person name="Cai X."/>
            <person name="Soberon X."/>
            <person name="Olson P.D."/>
            <person name="Laclette J.P."/>
            <person name="Brehm K."/>
            <person name="Berriman M."/>
            <person name="Garciarrubio A."/>
            <person name="Bobes R.J."/>
            <person name="Fragoso G."/>
            <person name="Sanchez-Flores A."/>
            <person name="Estrada K."/>
            <person name="Cevallos M.A."/>
            <person name="Morett E."/>
            <person name="Gonzalez V."/>
            <person name="Portillo T."/>
            <person name="Ochoa-Leyva A."/>
            <person name="Jose M.V."/>
            <person name="Sciutto E."/>
            <person name="Landa A."/>
            <person name="Jimenez L."/>
            <person name="Valdes V."/>
            <person name="Carrero J.C."/>
            <person name="Larralde C."/>
            <person name="Morales-Montor J."/>
            <person name="Limon-Lason J."/>
            <person name="Soberon X."/>
            <person name="Laclette J.P."/>
        </authorList>
    </citation>
    <scope>NUCLEOTIDE SEQUENCE [LARGE SCALE GENOMIC DNA]</scope>
</reference>
<feature type="signal peptide" evidence="1">
    <location>
        <begin position="1"/>
        <end position="27"/>
    </location>
</feature>
<dbReference type="AlphaFoldDB" id="A0A068WH50"/>
<sequence length="100" mass="11570">MTSYCAVFMVPLLTLLILWGHLPACESTPLPSELIVRRGRTLQDLYRYVQQQYLMCLKCPNCPCETKFNIRRRSGGINWPQYMNASGMTAKNMEEALDDY</sequence>
<keyword evidence="1" id="KW-0732">Signal</keyword>
<evidence type="ECO:0000313" key="2">
    <source>
        <dbReference type="EMBL" id="CDS17008.1"/>
    </source>
</evidence>
<reference evidence="2" key="2">
    <citation type="submission" date="2014-06" db="EMBL/GenBank/DDBJ databases">
        <authorList>
            <person name="Aslett M."/>
        </authorList>
    </citation>
    <scope>NUCLEOTIDE SEQUENCE</scope>
</reference>
<reference evidence="4" key="3">
    <citation type="submission" date="2020-10" db="UniProtKB">
        <authorList>
            <consortium name="WormBaseParasite"/>
        </authorList>
    </citation>
    <scope>IDENTIFICATION</scope>
</reference>
<organism evidence="2">
    <name type="scientific">Echinococcus granulosus</name>
    <name type="common">Hydatid tapeworm</name>
    <dbReference type="NCBI Taxonomy" id="6210"/>
    <lineage>
        <taxon>Eukaryota</taxon>
        <taxon>Metazoa</taxon>
        <taxon>Spiralia</taxon>
        <taxon>Lophotrochozoa</taxon>
        <taxon>Platyhelminthes</taxon>
        <taxon>Cestoda</taxon>
        <taxon>Eucestoda</taxon>
        <taxon>Cyclophyllidea</taxon>
        <taxon>Taeniidae</taxon>
        <taxon>Echinococcus</taxon>
        <taxon>Echinococcus granulosus group</taxon>
    </lineage>
</organism>
<name>A0A068WH50_ECHGR</name>